<keyword evidence="2" id="KW-0472">Membrane</keyword>
<keyword evidence="2" id="KW-0812">Transmembrane</keyword>
<dbReference type="Pfam" id="PF19830">
    <property type="entry name" value="DUF6311"/>
    <property type="match status" value="1"/>
</dbReference>
<evidence type="ECO:0000313" key="4">
    <source>
        <dbReference type="EMBL" id="GIG42734.1"/>
    </source>
</evidence>
<dbReference type="GO" id="GO:0016740">
    <property type="term" value="F:transferase activity"/>
    <property type="evidence" value="ECO:0007669"/>
    <property type="project" value="UniProtKB-KW"/>
</dbReference>
<accession>A0A919PF15</accession>
<feature type="transmembrane region" description="Helical" evidence="2">
    <location>
        <begin position="230"/>
        <end position="250"/>
    </location>
</feature>
<feature type="transmembrane region" description="Helical" evidence="2">
    <location>
        <begin position="303"/>
        <end position="320"/>
    </location>
</feature>
<comment type="caution">
    <text evidence="4">The sequence shown here is derived from an EMBL/GenBank/DDBJ whole genome shotgun (WGS) entry which is preliminary data.</text>
</comment>
<keyword evidence="2" id="KW-1133">Transmembrane helix</keyword>
<feature type="transmembrane region" description="Helical" evidence="2">
    <location>
        <begin position="135"/>
        <end position="152"/>
    </location>
</feature>
<feature type="domain" description="DUF6311" evidence="3">
    <location>
        <begin position="58"/>
        <end position="352"/>
    </location>
</feature>
<dbReference type="EMBL" id="BONQ01000017">
    <property type="protein sequence ID" value="GIG42734.1"/>
    <property type="molecule type" value="Genomic_DNA"/>
</dbReference>
<protein>
    <submittedName>
        <fullName evidence="4">Glycosyl transferase</fullName>
    </submittedName>
</protein>
<keyword evidence="4" id="KW-0808">Transferase</keyword>
<evidence type="ECO:0000256" key="1">
    <source>
        <dbReference type="SAM" id="MobiDB-lite"/>
    </source>
</evidence>
<reference evidence="4" key="1">
    <citation type="submission" date="2021-01" db="EMBL/GenBank/DDBJ databases">
        <title>Whole genome shotgun sequence of Dactylosporangium siamense NBRC 106093.</title>
        <authorList>
            <person name="Komaki H."/>
            <person name="Tamura T."/>
        </authorList>
    </citation>
    <scope>NUCLEOTIDE SEQUENCE</scope>
    <source>
        <strain evidence="4">NBRC 106093</strain>
    </source>
</reference>
<feature type="region of interest" description="Disordered" evidence="1">
    <location>
        <begin position="417"/>
        <end position="436"/>
    </location>
</feature>
<feature type="transmembrane region" description="Helical" evidence="2">
    <location>
        <begin position="79"/>
        <end position="98"/>
    </location>
</feature>
<gene>
    <name evidence="4" type="ORF">Dsi01nite_007750</name>
</gene>
<feature type="transmembrane region" description="Helical" evidence="2">
    <location>
        <begin position="368"/>
        <end position="390"/>
    </location>
</feature>
<feature type="transmembrane region" description="Helical" evidence="2">
    <location>
        <begin position="327"/>
        <end position="348"/>
    </location>
</feature>
<evidence type="ECO:0000313" key="5">
    <source>
        <dbReference type="Proteomes" id="UP000660611"/>
    </source>
</evidence>
<evidence type="ECO:0000256" key="2">
    <source>
        <dbReference type="SAM" id="Phobius"/>
    </source>
</evidence>
<feature type="transmembrane region" description="Helical" evidence="2">
    <location>
        <begin position="105"/>
        <end position="123"/>
    </location>
</feature>
<proteinExistence type="predicted"/>
<dbReference type="AlphaFoldDB" id="A0A919PF15"/>
<organism evidence="4 5">
    <name type="scientific">Dactylosporangium siamense</name>
    <dbReference type="NCBI Taxonomy" id="685454"/>
    <lineage>
        <taxon>Bacteria</taxon>
        <taxon>Bacillati</taxon>
        <taxon>Actinomycetota</taxon>
        <taxon>Actinomycetes</taxon>
        <taxon>Micromonosporales</taxon>
        <taxon>Micromonosporaceae</taxon>
        <taxon>Dactylosporangium</taxon>
    </lineage>
</organism>
<sequence length="614" mass="66157">MVSPVKTGGKNALAVVSYVVFSVVLFHHLWAAPQTRMLADNYQDQVFFEWVLTHAARFFTHGDSPIFTDQLNAPLGVNLMANTSILGLALPLAPITLLFGAPVTFALISTIAPAATSIAWFFMLLGCGVVRSRTAAYLGALFCGFGPAMVSQTTGHPNIAGQFMIPLILWAVFRMGTPGNPVRKGLVLAGLVLYQCFINEEVLFLAAFALLVFLLVFLRPSAMLPAARAALPALGVTALVAGTVMAYPLWHQFAGPQAYHGLPDFVHGFSADFAGFYNFSRRSILGDVTLIDKLGGPTEENTFFGWPLLLLLPAAAAALWRERVARALFVTAVVFALLSLGPVVRYKGEETTWHGPWRFLVDLPLFDSVVPTRVALVVTPLVGALLAILVDRFIVVPPVTRAEPALAVAAPAPAGPPAEGSFASEPPAARVDTDPDEEPLPVAGRWLWAAALAMALLPLVPTPQPTNDRSPAPVFFSSGVWRQHVPDQATVVVIPGGWWEGLDAMRWSVSSDIDFKIAGGYFLAPDPNDPERKAMFGPTYPQTWSLLGQVGNDGVVPQLGPEYVAQAKADLAYWKADRIILADGHGNSDAIRQTADLLFGPGEHIMDVWIWKVS</sequence>
<dbReference type="InterPro" id="IPR046278">
    <property type="entry name" value="DUF6311"/>
</dbReference>
<evidence type="ECO:0000259" key="3">
    <source>
        <dbReference type="Pfam" id="PF19830"/>
    </source>
</evidence>
<name>A0A919PF15_9ACTN</name>
<dbReference type="Proteomes" id="UP000660611">
    <property type="component" value="Unassembled WGS sequence"/>
</dbReference>
<feature type="transmembrane region" description="Helical" evidence="2">
    <location>
        <begin position="159"/>
        <end position="177"/>
    </location>
</feature>
<feature type="transmembrane region" description="Helical" evidence="2">
    <location>
        <begin position="12"/>
        <end position="30"/>
    </location>
</feature>
<feature type="transmembrane region" description="Helical" evidence="2">
    <location>
        <begin position="197"/>
        <end position="218"/>
    </location>
</feature>
<keyword evidence="5" id="KW-1185">Reference proteome</keyword>